<dbReference type="InterPro" id="IPR014710">
    <property type="entry name" value="RmlC-like_jellyroll"/>
</dbReference>
<dbReference type="EMBL" id="QCXX01000002">
    <property type="protein sequence ID" value="PUV25317.1"/>
    <property type="molecule type" value="Genomic_DNA"/>
</dbReference>
<dbReference type="InterPro" id="IPR018060">
    <property type="entry name" value="HTH_AraC"/>
</dbReference>
<dbReference type="Proteomes" id="UP000250831">
    <property type="component" value="Unassembled WGS sequence"/>
</dbReference>
<dbReference type="GO" id="GO:0043565">
    <property type="term" value="F:sequence-specific DNA binding"/>
    <property type="evidence" value="ECO:0007669"/>
    <property type="project" value="InterPro"/>
</dbReference>
<dbReference type="OrthoDB" id="2585681at2"/>
<keyword evidence="6" id="KW-1185">Reference proteome</keyword>
<proteinExistence type="predicted"/>
<dbReference type="Gene3D" id="2.60.120.10">
    <property type="entry name" value="Jelly Rolls"/>
    <property type="match status" value="1"/>
</dbReference>
<protein>
    <submittedName>
        <fullName evidence="5">AraC family transcriptional regulator</fullName>
    </submittedName>
</protein>
<dbReference type="PROSITE" id="PS01124">
    <property type="entry name" value="HTH_ARAC_FAMILY_2"/>
    <property type="match status" value="1"/>
</dbReference>
<keyword evidence="1" id="KW-0805">Transcription regulation</keyword>
<evidence type="ECO:0000313" key="5">
    <source>
        <dbReference type="EMBL" id="PUV25317.1"/>
    </source>
</evidence>
<name>A0A363NX45_9SPHI</name>
<dbReference type="PANTHER" id="PTHR43280:SF32">
    <property type="entry name" value="TRANSCRIPTIONAL REGULATORY PROTEIN"/>
    <property type="match status" value="1"/>
</dbReference>
<dbReference type="SUPFAM" id="SSF51215">
    <property type="entry name" value="Regulatory protein AraC"/>
    <property type="match status" value="1"/>
</dbReference>
<dbReference type="Pfam" id="PF02311">
    <property type="entry name" value="AraC_binding"/>
    <property type="match status" value="1"/>
</dbReference>
<accession>A0A363NX45</accession>
<dbReference type="PANTHER" id="PTHR43280">
    <property type="entry name" value="ARAC-FAMILY TRANSCRIPTIONAL REGULATOR"/>
    <property type="match status" value="1"/>
</dbReference>
<dbReference type="PRINTS" id="PR00032">
    <property type="entry name" value="HTHARAC"/>
</dbReference>
<dbReference type="InterPro" id="IPR003313">
    <property type="entry name" value="AraC-bd"/>
</dbReference>
<organism evidence="5 6">
    <name type="scientific">Sphingobacterium athyrii</name>
    <dbReference type="NCBI Taxonomy" id="2152717"/>
    <lineage>
        <taxon>Bacteria</taxon>
        <taxon>Pseudomonadati</taxon>
        <taxon>Bacteroidota</taxon>
        <taxon>Sphingobacteriia</taxon>
        <taxon>Sphingobacteriales</taxon>
        <taxon>Sphingobacteriaceae</taxon>
        <taxon>Sphingobacterium</taxon>
    </lineage>
</organism>
<keyword evidence="3" id="KW-0804">Transcription</keyword>
<evidence type="ECO:0000256" key="2">
    <source>
        <dbReference type="ARBA" id="ARBA00023125"/>
    </source>
</evidence>
<dbReference type="InterPro" id="IPR009057">
    <property type="entry name" value="Homeodomain-like_sf"/>
</dbReference>
<dbReference type="InterPro" id="IPR020449">
    <property type="entry name" value="Tscrpt_reg_AraC-type_HTH"/>
</dbReference>
<evidence type="ECO:0000313" key="6">
    <source>
        <dbReference type="Proteomes" id="UP000250831"/>
    </source>
</evidence>
<dbReference type="Gene3D" id="1.10.10.60">
    <property type="entry name" value="Homeodomain-like"/>
    <property type="match status" value="1"/>
</dbReference>
<sequence length="300" mass="35134">MAKKITTTIKEYHLNQHQPEKAQFTVHDLKGYLIEHQGNATKPHIHSFYQIIWFKSGIGKHFVDFKEYEIFENAIFFIAKNQVHYFDENVDYEGYLLHFSELFLGQSDNGIDFLVKCSLFNNPYQTPSCCIGYGIEYILEEYIRLIRTELLSGAGYFGQEELLRTYLKSFLIQVQRRKIEFEQNEGKTPFALDDKRSQLIQFVNLLDENYTKGYSVAEYAEKMHISTRTLSDITSQTLNKTPSQIIQGRIVLEAQRMLVHSNFNINEIGYKLGFDDPSYFVKYFKKHVGSSPSEFRKSIQ</sequence>
<evidence type="ECO:0000256" key="3">
    <source>
        <dbReference type="ARBA" id="ARBA00023163"/>
    </source>
</evidence>
<feature type="domain" description="HTH araC/xylS-type" evidence="4">
    <location>
        <begin position="200"/>
        <end position="298"/>
    </location>
</feature>
<evidence type="ECO:0000259" key="4">
    <source>
        <dbReference type="PROSITE" id="PS01124"/>
    </source>
</evidence>
<dbReference type="InterPro" id="IPR037923">
    <property type="entry name" value="HTH-like"/>
</dbReference>
<gene>
    <name evidence="5" type="ORF">DCO56_10355</name>
</gene>
<keyword evidence="2" id="KW-0238">DNA-binding</keyword>
<comment type="caution">
    <text evidence="5">The sequence shown here is derived from an EMBL/GenBank/DDBJ whole genome shotgun (WGS) entry which is preliminary data.</text>
</comment>
<dbReference type="SMART" id="SM00342">
    <property type="entry name" value="HTH_ARAC"/>
    <property type="match status" value="1"/>
</dbReference>
<reference evidence="5 6" key="1">
    <citation type="submission" date="2018-04" db="EMBL/GenBank/DDBJ databases">
        <title>Sphingobacterium sp. M46 Genome.</title>
        <authorList>
            <person name="Cheng J."/>
            <person name="Li Y."/>
        </authorList>
    </citation>
    <scope>NUCLEOTIDE SEQUENCE [LARGE SCALE GENOMIC DNA]</scope>
    <source>
        <strain evidence="5 6">M46</strain>
    </source>
</reference>
<dbReference type="SUPFAM" id="SSF46689">
    <property type="entry name" value="Homeodomain-like"/>
    <property type="match status" value="1"/>
</dbReference>
<dbReference type="Pfam" id="PF12833">
    <property type="entry name" value="HTH_18"/>
    <property type="match status" value="1"/>
</dbReference>
<evidence type="ECO:0000256" key="1">
    <source>
        <dbReference type="ARBA" id="ARBA00023015"/>
    </source>
</evidence>
<dbReference type="AlphaFoldDB" id="A0A363NX45"/>
<dbReference type="RefSeq" id="WP_108633652.1">
    <property type="nucleotide sequence ID" value="NZ_QCXX01000002.1"/>
</dbReference>
<dbReference type="GO" id="GO:0003700">
    <property type="term" value="F:DNA-binding transcription factor activity"/>
    <property type="evidence" value="ECO:0007669"/>
    <property type="project" value="InterPro"/>
</dbReference>